<organism evidence="1">
    <name type="scientific">Desulfobacca acetoxidans</name>
    <dbReference type="NCBI Taxonomy" id="60893"/>
    <lineage>
        <taxon>Bacteria</taxon>
        <taxon>Pseudomonadati</taxon>
        <taxon>Thermodesulfobacteriota</taxon>
        <taxon>Desulfobaccia</taxon>
        <taxon>Desulfobaccales</taxon>
        <taxon>Desulfobaccaceae</taxon>
        <taxon>Desulfobacca</taxon>
    </lineage>
</organism>
<dbReference type="EMBL" id="DTKJ01000040">
    <property type="protein sequence ID" value="HGZ11626.1"/>
    <property type="molecule type" value="Genomic_DNA"/>
</dbReference>
<name>A0A7C5ALE9_9BACT</name>
<sequence>MGKVYDKKRRLALRRRQKRREKLKKLKLQYLNAKTETEKAQIISKMNRIAPHLAVRAYLAE</sequence>
<comment type="caution">
    <text evidence="1">The sequence shown here is derived from an EMBL/GenBank/DDBJ whole genome shotgun (WGS) entry which is preliminary data.</text>
</comment>
<proteinExistence type="predicted"/>
<gene>
    <name evidence="1" type="ORF">ENW48_05365</name>
</gene>
<dbReference type="InterPro" id="IPR046479">
    <property type="entry name" value="DUF6800"/>
</dbReference>
<dbReference type="Pfam" id="PF20607">
    <property type="entry name" value="DUF6800"/>
    <property type="match status" value="1"/>
</dbReference>
<accession>A0A7C5ALE9</accession>
<evidence type="ECO:0000313" key="1">
    <source>
        <dbReference type="EMBL" id="HGZ11626.1"/>
    </source>
</evidence>
<reference evidence="1" key="1">
    <citation type="journal article" date="2020" name="mSystems">
        <title>Genome- and Community-Level Interaction Insights into Carbon Utilization and Element Cycling Functions of Hydrothermarchaeota in Hydrothermal Sediment.</title>
        <authorList>
            <person name="Zhou Z."/>
            <person name="Liu Y."/>
            <person name="Xu W."/>
            <person name="Pan J."/>
            <person name="Luo Z.H."/>
            <person name="Li M."/>
        </authorList>
    </citation>
    <scope>NUCLEOTIDE SEQUENCE [LARGE SCALE GENOMIC DNA]</scope>
    <source>
        <strain evidence="1">SpSt-853</strain>
    </source>
</reference>
<dbReference type="AlphaFoldDB" id="A0A7C5ALE9"/>
<protein>
    <submittedName>
        <fullName evidence="1">Uncharacterized protein</fullName>
    </submittedName>
</protein>